<organism evidence="1">
    <name type="scientific">Myoviridae sp. ctIty1</name>
    <dbReference type="NCBI Taxonomy" id="2827673"/>
    <lineage>
        <taxon>Viruses</taxon>
        <taxon>Duplodnaviria</taxon>
        <taxon>Heunggongvirae</taxon>
        <taxon>Uroviricota</taxon>
        <taxon>Caudoviricetes</taxon>
    </lineage>
</organism>
<name>A0A8S5TG92_9CAUD</name>
<sequence length="244" mass="28507">MVGEAETARQLYTKKFDEMMLRVNGKINYTLYKNTNEKYILYIMMPSEKDENIFYDVVIEFTTNDDVQKRLNKISGYDIKVFSNDPNFMFTYANAFKHNDLLIKELVKKFDPIVFKQHPTTTNPNKIVGYVKSIYFAYLLFKLKGLENKIMWMNAYPYKPQNLASQIMSGKEKLIQVQNIKKLQSSTKYGSNYVSKDDFSDTNSLQGKGKAYTNKVKTVKTVQRVNKSVSKRSGNYVKKVSRHY</sequence>
<evidence type="ECO:0000313" key="1">
    <source>
        <dbReference type="EMBL" id="DAF62273.1"/>
    </source>
</evidence>
<dbReference type="EMBL" id="BK032823">
    <property type="protein sequence ID" value="DAF62273.1"/>
    <property type="molecule type" value="Genomic_DNA"/>
</dbReference>
<protein>
    <submittedName>
        <fullName evidence="1">Uncharacterized protein</fullName>
    </submittedName>
</protein>
<accession>A0A8S5TG92</accession>
<proteinExistence type="predicted"/>
<reference evidence="1" key="1">
    <citation type="journal article" date="2021" name="Proc. Natl. Acad. Sci. U.S.A.">
        <title>A Catalog of Tens of Thousands of Viruses from Human Metagenomes Reveals Hidden Associations with Chronic Diseases.</title>
        <authorList>
            <person name="Tisza M.J."/>
            <person name="Buck C.B."/>
        </authorList>
    </citation>
    <scope>NUCLEOTIDE SEQUENCE</scope>
    <source>
        <strain evidence="1">CtIty1</strain>
    </source>
</reference>